<dbReference type="PROSITE" id="PS50059">
    <property type="entry name" value="FKBP_PPIASE"/>
    <property type="match status" value="1"/>
</dbReference>
<dbReference type="Gene3D" id="1.10.287.460">
    <property type="entry name" value="Peptidyl-prolyl cis-trans isomerase, FKBP-type, N-terminal domain"/>
    <property type="match status" value="1"/>
</dbReference>
<dbReference type="STRING" id="1796646.A4V02_10670"/>
<organism evidence="10 12">
    <name type="scientific">Muribaculum intestinale</name>
    <dbReference type="NCBI Taxonomy" id="1796646"/>
    <lineage>
        <taxon>Bacteria</taxon>
        <taxon>Pseudomonadati</taxon>
        <taxon>Bacteroidota</taxon>
        <taxon>Bacteroidia</taxon>
        <taxon>Bacteroidales</taxon>
        <taxon>Muribaculaceae</taxon>
        <taxon>Muribaculum</taxon>
    </lineage>
</organism>
<evidence type="ECO:0000313" key="10">
    <source>
        <dbReference type="EMBL" id="ANU64122.1"/>
    </source>
</evidence>
<dbReference type="PANTHER" id="PTHR43811:SF19">
    <property type="entry name" value="39 KDA FK506-BINDING NUCLEAR PROTEIN"/>
    <property type="match status" value="1"/>
</dbReference>
<dbReference type="Gene3D" id="3.10.50.40">
    <property type="match status" value="1"/>
</dbReference>
<dbReference type="PANTHER" id="PTHR43811">
    <property type="entry name" value="FKBP-TYPE PEPTIDYL-PROLYL CIS-TRANS ISOMERASE FKPA"/>
    <property type="match status" value="1"/>
</dbReference>
<evidence type="ECO:0000259" key="9">
    <source>
        <dbReference type="PROSITE" id="PS50059"/>
    </source>
</evidence>
<reference evidence="11 13" key="3">
    <citation type="submission" date="2019-04" db="EMBL/GenBank/DDBJ databases">
        <title>Microbes associate with the intestines of laboratory mice.</title>
        <authorList>
            <person name="Navarre W."/>
            <person name="Wong E."/>
            <person name="Huang K."/>
            <person name="Tropini C."/>
            <person name="Ng K."/>
            <person name="Yu B."/>
        </authorList>
    </citation>
    <scope>NUCLEOTIDE SEQUENCE [LARGE SCALE GENOMIC DNA]</scope>
    <source>
        <strain evidence="11 13">NM06_A21</strain>
    </source>
</reference>
<accession>A0A1Z2XH82</accession>
<keyword evidence="3 5" id="KW-0697">Rotamase</keyword>
<dbReference type="EMBL" id="CP015402">
    <property type="protein sequence ID" value="ANU64122.1"/>
    <property type="molecule type" value="Genomic_DNA"/>
</dbReference>
<evidence type="ECO:0000256" key="8">
    <source>
        <dbReference type="SAM" id="SignalP"/>
    </source>
</evidence>
<dbReference type="EC" id="5.2.1.8" evidence="6"/>
<comment type="catalytic activity">
    <reaction evidence="1 5 6">
        <text>[protein]-peptidylproline (omega=180) = [protein]-peptidylproline (omega=0)</text>
        <dbReference type="Rhea" id="RHEA:16237"/>
        <dbReference type="Rhea" id="RHEA-COMP:10747"/>
        <dbReference type="Rhea" id="RHEA-COMP:10748"/>
        <dbReference type="ChEBI" id="CHEBI:83833"/>
        <dbReference type="ChEBI" id="CHEBI:83834"/>
        <dbReference type="EC" id="5.2.1.8"/>
    </reaction>
</comment>
<reference evidence="10" key="2">
    <citation type="submission" date="2017-04" db="EMBL/GenBank/DDBJ databases">
        <title>Complete Genome Sequences of Twelve Strains of a Stable Defined Moderately Diverse Mouse Microbiota 2 (sDMDMm2).</title>
        <authorList>
            <person name="Uchimura Y."/>
            <person name="Wyss M."/>
            <person name="Brugiroux S."/>
            <person name="Limenitakis J.P."/>
            <person name="Stecher B."/>
            <person name="McCoy K.D."/>
            <person name="Macpherson A.J."/>
        </authorList>
    </citation>
    <scope>NUCLEOTIDE SEQUENCE</scope>
    <source>
        <strain evidence="10">YL27</strain>
    </source>
</reference>
<dbReference type="GO" id="GO:0006457">
    <property type="term" value="P:protein folding"/>
    <property type="evidence" value="ECO:0007669"/>
    <property type="project" value="InterPro"/>
</dbReference>
<evidence type="ECO:0000313" key="13">
    <source>
        <dbReference type="Proteomes" id="UP000306630"/>
    </source>
</evidence>
<keyword evidence="8" id="KW-0732">Signal</keyword>
<dbReference type="GO" id="GO:0003755">
    <property type="term" value="F:peptidyl-prolyl cis-trans isomerase activity"/>
    <property type="evidence" value="ECO:0007669"/>
    <property type="project" value="UniProtKB-UniRule"/>
</dbReference>
<keyword evidence="12" id="KW-1185">Reference proteome</keyword>
<dbReference type="OrthoDB" id="9814548at2"/>
<evidence type="ECO:0000256" key="7">
    <source>
        <dbReference type="SAM" id="MobiDB-lite"/>
    </source>
</evidence>
<dbReference type="PROSITE" id="PS51257">
    <property type="entry name" value="PROKAR_LIPOPROTEIN"/>
    <property type="match status" value="1"/>
</dbReference>
<feature type="region of interest" description="Disordered" evidence="7">
    <location>
        <begin position="148"/>
        <end position="169"/>
    </location>
</feature>
<protein>
    <recommendedName>
        <fullName evidence="6">Peptidyl-prolyl cis-trans isomerase</fullName>
        <ecNumber evidence="6">5.2.1.8</ecNumber>
    </recommendedName>
</protein>
<sequence length="297" mass="31678">MKKLIFALGAAAMLVGTATSCGGNSSSKLSPEEQALNDSLTTAWGYVAGGQAAQMLQAAPAGVKVDKEAFLRGVQTAILADTADQSYLQGLSMGVRLAQQRAYAMKELGMNVDAAQWMAEFKKALLADSLPQMDAMQQQFQNCAQRAEQTAQERKNAEKENSPESQANIKAGEEYMAGLMKTDPAIKKSETGLYYKIEKEGEGEAIGDNTPLLVNYTGRFTDGKEFDSSKGNPARFMARGVVPGFGEGLKMLKKGGKATLYIPGKLGYGVNGQPAAGIGPNQMLVFDVEIVDVNPQN</sequence>
<evidence type="ECO:0000256" key="4">
    <source>
        <dbReference type="ARBA" id="ARBA00023235"/>
    </source>
</evidence>
<dbReference type="InterPro" id="IPR046357">
    <property type="entry name" value="PPIase_dom_sf"/>
</dbReference>
<dbReference type="InterPro" id="IPR000774">
    <property type="entry name" value="PPIase_FKBP_N"/>
</dbReference>
<comment type="similarity">
    <text evidence="2 6">Belongs to the FKBP-type PPIase family.</text>
</comment>
<feature type="domain" description="PPIase FKBP-type" evidence="9">
    <location>
        <begin position="209"/>
        <end position="294"/>
    </location>
</feature>
<evidence type="ECO:0000313" key="11">
    <source>
        <dbReference type="EMBL" id="TGY70813.1"/>
    </source>
</evidence>
<dbReference type="SUPFAM" id="SSF54534">
    <property type="entry name" value="FKBP-like"/>
    <property type="match status" value="1"/>
</dbReference>
<dbReference type="GeneID" id="65537333"/>
<proteinExistence type="inferred from homology"/>
<dbReference type="Proteomes" id="UP000306630">
    <property type="component" value="Unassembled WGS sequence"/>
</dbReference>
<accession>A0A1B1SBE2</accession>
<dbReference type="RefSeq" id="WP_068961409.1">
    <property type="nucleotide sequence ID" value="NZ_CAMQSA010000016.1"/>
</dbReference>
<dbReference type="KEGG" id="pary:A4V02_10670"/>
<evidence type="ECO:0000256" key="5">
    <source>
        <dbReference type="PROSITE-ProRule" id="PRU00277"/>
    </source>
</evidence>
<evidence type="ECO:0000256" key="2">
    <source>
        <dbReference type="ARBA" id="ARBA00006577"/>
    </source>
</evidence>
<dbReference type="EMBL" id="SRYD01000056">
    <property type="protein sequence ID" value="TGY70813.1"/>
    <property type="molecule type" value="Genomic_DNA"/>
</dbReference>
<dbReference type="InterPro" id="IPR001179">
    <property type="entry name" value="PPIase_FKBP_dom"/>
</dbReference>
<dbReference type="InterPro" id="IPR036944">
    <property type="entry name" value="PPIase_FKBP_N_sf"/>
</dbReference>
<dbReference type="Proteomes" id="UP000186351">
    <property type="component" value="Chromosome"/>
</dbReference>
<keyword evidence="4 5" id="KW-0413">Isomerase</keyword>
<evidence type="ECO:0000313" key="12">
    <source>
        <dbReference type="Proteomes" id="UP000186351"/>
    </source>
</evidence>
<reference evidence="12" key="1">
    <citation type="submission" date="2016-04" db="EMBL/GenBank/DDBJ databases">
        <title>Complete Genome Sequences of Twelve Strains of a Stable Defined Moderately Diverse Mouse Microbiota 2 (sDMDMm2).</title>
        <authorList>
            <person name="Uchimura Y."/>
            <person name="Wyss M."/>
            <person name="Brugiroux S."/>
            <person name="Limenitakis J.P."/>
            <person name="Stecher B."/>
            <person name="McCoy K.D."/>
            <person name="Macpherson A.J."/>
        </authorList>
    </citation>
    <scope>NUCLEOTIDE SEQUENCE [LARGE SCALE GENOMIC DNA]</scope>
    <source>
        <strain evidence="12">YL27</strain>
    </source>
</reference>
<feature type="chain" id="PRO_5008529375" description="Peptidyl-prolyl cis-trans isomerase" evidence="8">
    <location>
        <begin position="23"/>
        <end position="297"/>
    </location>
</feature>
<evidence type="ECO:0000256" key="1">
    <source>
        <dbReference type="ARBA" id="ARBA00000971"/>
    </source>
</evidence>
<evidence type="ECO:0000256" key="6">
    <source>
        <dbReference type="RuleBase" id="RU003915"/>
    </source>
</evidence>
<gene>
    <name evidence="10" type="ORF">A4V02_10670</name>
    <name evidence="11" type="ORF">E5333_12210</name>
</gene>
<dbReference type="AlphaFoldDB" id="A0A1B1SBE2"/>
<name>A0A1B1SBE2_9BACT</name>
<dbReference type="Pfam" id="PF01346">
    <property type="entry name" value="FKBP_N"/>
    <property type="match status" value="1"/>
</dbReference>
<feature type="signal peptide" evidence="8">
    <location>
        <begin position="1"/>
        <end position="22"/>
    </location>
</feature>
<feature type="compositionally biased region" description="Basic and acidic residues" evidence="7">
    <location>
        <begin position="151"/>
        <end position="162"/>
    </location>
</feature>
<evidence type="ECO:0000256" key="3">
    <source>
        <dbReference type="ARBA" id="ARBA00023110"/>
    </source>
</evidence>
<dbReference type="Pfam" id="PF00254">
    <property type="entry name" value="FKBP_C"/>
    <property type="match status" value="1"/>
</dbReference>